<accession>A0A2T3ZRR0</accession>
<dbReference type="GeneID" id="36626649"/>
<sequence>MGSLNAQISLADPEFRKKVFCGLDLRVEVPYISLDKDERVLISAGVTFNVDNIVAFPSSLAVHRPVHQVPYYTFGRIISFKNISLYFLFPKLYQAKQKSSKLCDKDFQLWIDGILLPAIYQSYSSAYVQHYLLSYNYNRYNSTARGVETLTQYVHPAARE</sequence>
<reference evidence="1 2" key="1">
    <citation type="submission" date="2016-07" db="EMBL/GenBank/DDBJ databases">
        <title>Multiple horizontal gene transfer events from other fungi enriched the ability of initially mycotrophic Trichoderma (Ascomycota) to feed on dead plant biomass.</title>
        <authorList>
            <consortium name="DOE Joint Genome Institute"/>
            <person name="Aerts A."/>
            <person name="Atanasova L."/>
            <person name="Chenthamara K."/>
            <person name="Zhang J."/>
            <person name="Grujic M."/>
            <person name="Henrissat B."/>
            <person name="Kuo A."/>
            <person name="Salamov A."/>
            <person name="Lipzen A."/>
            <person name="Labutti K."/>
            <person name="Barry K."/>
            <person name="Miao Y."/>
            <person name="Rahimi M.J."/>
            <person name="Shen Q."/>
            <person name="Grigoriev I.V."/>
            <person name="Kubicek C.P."/>
            <person name="Druzhinina I.S."/>
        </authorList>
    </citation>
    <scope>NUCLEOTIDE SEQUENCE [LARGE SCALE GENOMIC DNA]</scope>
    <source>
        <strain evidence="1 2">CBS 226.95</strain>
    </source>
</reference>
<dbReference type="AlphaFoldDB" id="A0A2T3ZRR0"/>
<gene>
    <name evidence="1" type="ORF">M431DRAFT_501989</name>
</gene>
<dbReference type="STRING" id="983964.A0A2T3ZRR0"/>
<dbReference type="Proteomes" id="UP000241690">
    <property type="component" value="Unassembled WGS sequence"/>
</dbReference>
<dbReference type="RefSeq" id="XP_024767183.1">
    <property type="nucleotide sequence ID" value="XM_024918080.1"/>
</dbReference>
<evidence type="ECO:0000313" key="2">
    <source>
        <dbReference type="Proteomes" id="UP000241690"/>
    </source>
</evidence>
<dbReference type="EMBL" id="KZ679718">
    <property type="protein sequence ID" value="PTB47506.1"/>
    <property type="molecule type" value="Genomic_DNA"/>
</dbReference>
<name>A0A2T3ZRR0_TRIHA</name>
<evidence type="ECO:0000313" key="1">
    <source>
        <dbReference type="EMBL" id="PTB47506.1"/>
    </source>
</evidence>
<proteinExistence type="predicted"/>
<organism evidence="1 2">
    <name type="scientific">Trichoderma harzianum CBS 226.95</name>
    <dbReference type="NCBI Taxonomy" id="983964"/>
    <lineage>
        <taxon>Eukaryota</taxon>
        <taxon>Fungi</taxon>
        <taxon>Dikarya</taxon>
        <taxon>Ascomycota</taxon>
        <taxon>Pezizomycotina</taxon>
        <taxon>Sordariomycetes</taxon>
        <taxon>Hypocreomycetidae</taxon>
        <taxon>Hypocreales</taxon>
        <taxon>Hypocreaceae</taxon>
        <taxon>Trichoderma</taxon>
    </lineage>
</organism>
<keyword evidence="2" id="KW-1185">Reference proteome</keyword>
<protein>
    <submittedName>
        <fullName evidence="1">Uncharacterized protein</fullName>
    </submittedName>
</protein>